<feature type="transmembrane region" description="Helical" evidence="2">
    <location>
        <begin position="7"/>
        <end position="29"/>
    </location>
</feature>
<organism evidence="3 4">
    <name type="scientific">Psychroserpens luteus</name>
    <dbReference type="NCBI Taxonomy" id="1434066"/>
    <lineage>
        <taxon>Bacteria</taxon>
        <taxon>Pseudomonadati</taxon>
        <taxon>Bacteroidota</taxon>
        <taxon>Flavobacteriia</taxon>
        <taxon>Flavobacteriales</taxon>
        <taxon>Flavobacteriaceae</taxon>
        <taxon>Psychroserpens</taxon>
    </lineage>
</organism>
<name>A0ABW5ZTH8_9FLAO</name>
<dbReference type="Proteomes" id="UP001597548">
    <property type="component" value="Unassembled WGS sequence"/>
</dbReference>
<proteinExistence type="predicted"/>
<keyword evidence="1" id="KW-0175">Coiled coil</keyword>
<sequence>MENKKDNLAITSAIIFGILTAGTIIFQIATIDSETTKTEATLYNILQFVFALAFSWILSRISSKDEFEKSQKKFAISAYRRINEIDRSVMSLIKRTYKTNKKNESGIANPELEVIQAIGENIQNTIKSSIADWADIIGEEISTIKEIEKLENEKNKLLRESREENTNKVDLVLSKFSEQEKKISELINTLPESLQIEKELKKNSNDCIKENVELLKENIKENGGLKLRGFNDKTYDKDAFKKIEVGDKLEIKPSDVAKRIGSLNAFSGKKPIGVIINKLGNAYHEQTQAIYRVLKTSSFKAIVIEIEDENENGRTYFSVIVKTTGNTVYN</sequence>
<accession>A0ABW5ZTH8</accession>
<evidence type="ECO:0000313" key="3">
    <source>
        <dbReference type="EMBL" id="MFD2916333.1"/>
    </source>
</evidence>
<evidence type="ECO:0000256" key="2">
    <source>
        <dbReference type="SAM" id="Phobius"/>
    </source>
</evidence>
<reference evidence="4" key="1">
    <citation type="journal article" date="2019" name="Int. J. Syst. Evol. Microbiol.">
        <title>The Global Catalogue of Microorganisms (GCM) 10K type strain sequencing project: providing services to taxonomists for standard genome sequencing and annotation.</title>
        <authorList>
            <consortium name="The Broad Institute Genomics Platform"/>
            <consortium name="The Broad Institute Genome Sequencing Center for Infectious Disease"/>
            <person name="Wu L."/>
            <person name="Ma J."/>
        </authorList>
    </citation>
    <scope>NUCLEOTIDE SEQUENCE [LARGE SCALE GENOMIC DNA]</scope>
    <source>
        <strain evidence="4">KCTC 32514</strain>
    </source>
</reference>
<keyword evidence="2" id="KW-1133">Transmembrane helix</keyword>
<keyword evidence="2" id="KW-0472">Membrane</keyword>
<comment type="caution">
    <text evidence="3">The sequence shown here is derived from an EMBL/GenBank/DDBJ whole genome shotgun (WGS) entry which is preliminary data.</text>
</comment>
<evidence type="ECO:0000256" key="1">
    <source>
        <dbReference type="SAM" id="Coils"/>
    </source>
</evidence>
<keyword evidence="2" id="KW-0812">Transmembrane</keyword>
<evidence type="ECO:0008006" key="5">
    <source>
        <dbReference type="Google" id="ProtNLM"/>
    </source>
</evidence>
<evidence type="ECO:0000313" key="4">
    <source>
        <dbReference type="Proteomes" id="UP001597548"/>
    </source>
</evidence>
<gene>
    <name evidence="3" type="ORF">ACFS29_11825</name>
</gene>
<dbReference type="RefSeq" id="WP_194508333.1">
    <property type="nucleotide sequence ID" value="NZ_JADILU010000004.1"/>
</dbReference>
<protein>
    <recommendedName>
        <fullName evidence="5">HIRAN domain-containing protein</fullName>
    </recommendedName>
</protein>
<keyword evidence="4" id="KW-1185">Reference proteome</keyword>
<feature type="transmembrane region" description="Helical" evidence="2">
    <location>
        <begin position="41"/>
        <end position="59"/>
    </location>
</feature>
<feature type="coiled-coil region" evidence="1">
    <location>
        <begin position="140"/>
        <end position="167"/>
    </location>
</feature>
<dbReference type="EMBL" id="JBHUOS010000009">
    <property type="protein sequence ID" value="MFD2916333.1"/>
    <property type="molecule type" value="Genomic_DNA"/>
</dbReference>